<accession>A0A448YS61</accession>
<dbReference type="InterPro" id="IPR050613">
    <property type="entry name" value="Sec_Metabolite_Reg"/>
</dbReference>
<dbReference type="SMART" id="SM00066">
    <property type="entry name" value="GAL4"/>
    <property type="match status" value="1"/>
</dbReference>
<evidence type="ECO:0000256" key="1">
    <source>
        <dbReference type="ARBA" id="ARBA00004123"/>
    </source>
</evidence>
<evidence type="ECO:0000313" key="4">
    <source>
        <dbReference type="EMBL" id="VEU23749.1"/>
    </source>
</evidence>
<sequence>MDSQDNLVKTRRKRNRRFQACTECRRKKIKCDRKNPCSRCIKSHLYCEYKTPSGVWIDETRPKNELSDGSSTATTPADIQSQLNYLKGMIETIRQGERKHTSIIIDNDYKESVSVSILDRKLSSLKQTAILYKPSRTLFLGPLSQHRILGTAPIFRFLAQGLKTTLNDERREWKRLHKGYDHNMNFLNCDVDEESVIKLVKKVICSYYYAVQERLVYFQNNLNRLLYNNFVPMGVIHSLFLSHFSISENGVVIFDRPKKCYAYADISAITGIVYLVLIFTRYNNESSKFRHQLPIEANELSLLTLSLLNLSQFRRKRTHEALLTLIFLRSGLFIHDNSEGANEEINSYPLFQMCLDYCYQMGLHYDPDTIDSCTYRDKLVMRTRMMSAQESRELWNYMQTIDAMYSTICGSPLLINYDYCMGFHKQSNFFYDKAREEATLLLRSTSKLGNSLSPISLRELLDQIKGAISFCSQIPFKIMKGGDLDEFAHLCRLKLLILQVTESLCRMVIVGISDLYHNDSLELSDRGASSALQSIVKEMNRISLLCSTVTLFHIITICEGKSTFGEEADGKYIVYFRDVFSRTMGMSSIIWFNYLFSRAVKSSELATDQQVDGLLQAYPADEEDSDTHWTGELNLNVLEHALYSSKDEEADRLCSKLVSTPVLMNFATKFYDVMCRNSVMKDSLDSFIMLKAGVLWVYALQTIEENIKELGKKQLTVTELIEITKKKVESNFNLGRLNGKLEFSPDKQQFERFFDSMFTDPEWLTTNLGNLDPNMFYGQDQNTPEYSAWSEAVNLFTPSAKRDSFK</sequence>
<feature type="domain" description="Zn(2)-C6 fungal-type" evidence="3">
    <location>
        <begin position="20"/>
        <end position="49"/>
    </location>
</feature>
<organism evidence="4 5">
    <name type="scientific">Brettanomyces naardenensis</name>
    <name type="common">Yeast</name>
    <dbReference type="NCBI Taxonomy" id="13370"/>
    <lineage>
        <taxon>Eukaryota</taxon>
        <taxon>Fungi</taxon>
        <taxon>Dikarya</taxon>
        <taxon>Ascomycota</taxon>
        <taxon>Saccharomycotina</taxon>
        <taxon>Pichiomycetes</taxon>
        <taxon>Pichiales</taxon>
        <taxon>Pichiaceae</taxon>
        <taxon>Brettanomyces</taxon>
    </lineage>
</organism>
<dbReference type="InParanoid" id="A0A448YS61"/>
<dbReference type="GO" id="GO:0005634">
    <property type="term" value="C:nucleus"/>
    <property type="evidence" value="ECO:0007669"/>
    <property type="project" value="UniProtKB-SubCell"/>
</dbReference>
<gene>
    <name evidence="4" type="ORF">BRENAR_LOCUS4478</name>
</gene>
<dbReference type="InterPro" id="IPR001138">
    <property type="entry name" value="Zn2Cys6_DnaBD"/>
</dbReference>
<dbReference type="EMBL" id="CAACVR010000056">
    <property type="protein sequence ID" value="VEU23749.1"/>
    <property type="molecule type" value="Genomic_DNA"/>
</dbReference>
<dbReference type="Pfam" id="PF00172">
    <property type="entry name" value="Zn_clus"/>
    <property type="match status" value="1"/>
</dbReference>
<evidence type="ECO:0000259" key="3">
    <source>
        <dbReference type="PROSITE" id="PS50048"/>
    </source>
</evidence>
<dbReference type="FunCoup" id="A0A448YS61">
    <property type="interactions" value="1363"/>
</dbReference>
<keyword evidence="5" id="KW-1185">Reference proteome</keyword>
<dbReference type="Gene3D" id="4.10.240.10">
    <property type="entry name" value="Zn(2)-C6 fungal-type DNA-binding domain"/>
    <property type="match status" value="1"/>
</dbReference>
<evidence type="ECO:0000313" key="5">
    <source>
        <dbReference type="Proteomes" id="UP000290900"/>
    </source>
</evidence>
<dbReference type="InterPro" id="IPR036864">
    <property type="entry name" value="Zn2-C6_fun-type_DNA-bd_sf"/>
</dbReference>
<dbReference type="AlphaFoldDB" id="A0A448YS61"/>
<dbReference type="OrthoDB" id="3986994at2759"/>
<keyword evidence="2" id="KW-0539">Nucleus</keyword>
<proteinExistence type="predicted"/>
<comment type="subcellular location">
    <subcellularLocation>
        <location evidence="1">Nucleus</location>
    </subcellularLocation>
</comment>
<dbReference type="GO" id="GO:0008270">
    <property type="term" value="F:zinc ion binding"/>
    <property type="evidence" value="ECO:0007669"/>
    <property type="project" value="InterPro"/>
</dbReference>
<dbReference type="SUPFAM" id="SSF57701">
    <property type="entry name" value="Zn2/Cys6 DNA-binding domain"/>
    <property type="match status" value="1"/>
</dbReference>
<dbReference type="PROSITE" id="PS00463">
    <property type="entry name" value="ZN2_CY6_FUNGAL_1"/>
    <property type="match status" value="1"/>
</dbReference>
<dbReference type="Proteomes" id="UP000290900">
    <property type="component" value="Unassembled WGS sequence"/>
</dbReference>
<dbReference type="CDD" id="cd00067">
    <property type="entry name" value="GAL4"/>
    <property type="match status" value="1"/>
</dbReference>
<dbReference type="STRING" id="13370.A0A448YS61"/>
<evidence type="ECO:0000256" key="2">
    <source>
        <dbReference type="ARBA" id="ARBA00023242"/>
    </source>
</evidence>
<protein>
    <submittedName>
        <fullName evidence="4">DEKNAAC104882</fullName>
    </submittedName>
</protein>
<dbReference type="PROSITE" id="PS50048">
    <property type="entry name" value="ZN2_CY6_FUNGAL_2"/>
    <property type="match status" value="1"/>
</dbReference>
<dbReference type="PANTHER" id="PTHR31001">
    <property type="entry name" value="UNCHARACTERIZED TRANSCRIPTIONAL REGULATORY PROTEIN"/>
    <property type="match status" value="1"/>
</dbReference>
<reference evidence="4 5" key="1">
    <citation type="submission" date="2018-12" db="EMBL/GenBank/DDBJ databases">
        <authorList>
            <person name="Tiukova I."/>
            <person name="Dainat J."/>
        </authorList>
    </citation>
    <scope>NUCLEOTIDE SEQUENCE [LARGE SCALE GENOMIC DNA]</scope>
</reference>
<dbReference type="GO" id="GO:0000981">
    <property type="term" value="F:DNA-binding transcription factor activity, RNA polymerase II-specific"/>
    <property type="evidence" value="ECO:0007669"/>
    <property type="project" value="InterPro"/>
</dbReference>
<name>A0A448YS61_BRENA</name>